<feature type="region of interest" description="Disordered" evidence="1">
    <location>
        <begin position="172"/>
        <end position="205"/>
    </location>
</feature>
<feature type="domain" description="YdbS-like PH" evidence="3">
    <location>
        <begin position="84"/>
        <end position="162"/>
    </location>
</feature>
<evidence type="ECO:0000256" key="1">
    <source>
        <dbReference type="SAM" id="MobiDB-lite"/>
    </source>
</evidence>
<feature type="region of interest" description="Disordered" evidence="1">
    <location>
        <begin position="482"/>
        <end position="507"/>
    </location>
</feature>
<dbReference type="PIRSF" id="PIRSF026631">
    <property type="entry name" value="UCP026631"/>
    <property type="match status" value="1"/>
</dbReference>
<dbReference type="EMBL" id="CP144913">
    <property type="protein sequence ID" value="WXB75235.1"/>
    <property type="molecule type" value="Genomic_DNA"/>
</dbReference>
<organism evidence="4 5">
    <name type="scientific">Janibacter alittae</name>
    <dbReference type="NCBI Taxonomy" id="3115209"/>
    <lineage>
        <taxon>Bacteria</taxon>
        <taxon>Bacillati</taxon>
        <taxon>Actinomycetota</taxon>
        <taxon>Actinomycetes</taxon>
        <taxon>Micrococcales</taxon>
        <taxon>Intrasporangiaceae</taxon>
        <taxon>Janibacter</taxon>
    </lineage>
</organism>
<evidence type="ECO:0000256" key="2">
    <source>
        <dbReference type="SAM" id="Phobius"/>
    </source>
</evidence>
<feature type="transmembrane region" description="Helical" evidence="2">
    <location>
        <begin position="254"/>
        <end position="274"/>
    </location>
</feature>
<dbReference type="PANTHER" id="PTHR34473:SF2">
    <property type="entry name" value="UPF0699 TRANSMEMBRANE PROTEIN YDBT"/>
    <property type="match status" value="1"/>
</dbReference>
<accession>A0ABZ2MDW4</accession>
<dbReference type="InterPro" id="IPR014529">
    <property type="entry name" value="UCP026631"/>
</dbReference>
<gene>
    <name evidence="4" type="ORF">V1351_09710</name>
</gene>
<feature type="transmembrane region" description="Helical" evidence="2">
    <location>
        <begin position="226"/>
        <end position="248"/>
    </location>
</feature>
<evidence type="ECO:0000259" key="3">
    <source>
        <dbReference type="Pfam" id="PF03703"/>
    </source>
</evidence>
<dbReference type="Proteomes" id="UP001382727">
    <property type="component" value="Chromosome"/>
</dbReference>
<feature type="domain" description="YdbS-like PH" evidence="3">
    <location>
        <begin position="403"/>
        <end position="476"/>
    </location>
</feature>
<name>A0ABZ2MDW4_9MICO</name>
<keyword evidence="2" id="KW-0812">Transmembrane</keyword>
<reference evidence="4 5" key="1">
    <citation type="submission" date="2024-02" db="EMBL/GenBank/DDBJ databases">
        <title>Janibacter sp. nov., isolated from gut of marine sandworm.</title>
        <authorList>
            <person name="Kim B."/>
            <person name="Jun M.O."/>
            <person name="Shin N.-R."/>
        </authorList>
    </citation>
    <scope>NUCLEOTIDE SEQUENCE [LARGE SCALE GENOMIC DNA]</scope>
    <source>
        <strain evidence="4 5">A1S7</strain>
    </source>
</reference>
<evidence type="ECO:0000313" key="4">
    <source>
        <dbReference type="EMBL" id="WXB75235.1"/>
    </source>
</evidence>
<feature type="domain" description="YdbS-like PH" evidence="3">
    <location>
        <begin position="279"/>
        <end position="337"/>
    </location>
</feature>
<dbReference type="InterPro" id="IPR005182">
    <property type="entry name" value="YdbS-like_PH"/>
</dbReference>
<keyword evidence="2" id="KW-1133">Transmembrane helix</keyword>
<feature type="transmembrane region" description="Helical" evidence="2">
    <location>
        <begin position="63"/>
        <end position="86"/>
    </location>
</feature>
<sequence>MPDHPPGGEGGDDGFSRVHPLSPFIRGGLVVIAVFGYVLSQQVDRIVGATGPPAPGEGSSSLLVPAVLVGLTVVGAVLLGLLSWWFTRYRLGESDLEMHQGAIMRQHRQVRYDRIQAVDLVRPLLARVTGLSEVRVESAGGGDSHVSIAYLRHAEAEAVRARLLGLAAHAKGAPAPSAPPDPGEATDWPAPGPESAGSAGRSVCPVRPDHVDEPVRPLLQMPAHRLVGSVLLSWDTIFLVVLLTLALVLTVADLGVVIGGFLPLVLVTGMRSFIKLTRWYGLTLALRGTTLTSQRGLTDTRHSSIPLHRVQALEVRQPVLWRRPGWWSLKVNVAGAKIASADGDSGESVLVPAATTAEVLHLLEAVTADPGTTAEIASLVDDTPEDFVGLPRAARWFHPFAHRRMGYLPGRRAVLIRSGWLDRVLQVVPWGRIQSMTLHQGPWARRLDLASVDFVSTVGPVRPDAKHLSTADAQCLERLAAERASHARQRSSGPVGCDPTPDPVDWP</sequence>
<dbReference type="Pfam" id="PF03703">
    <property type="entry name" value="bPH_2"/>
    <property type="match status" value="3"/>
</dbReference>
<proteinExistence type="predicted"/>
<evidence type="ECO:0000313" key="5">
    <source>
        <dbReference type="Proteomes" id="UP001382727"/>
    </source>
</evidence>
<dbReference type="PANTHER" id="PTHR34473">
    <property type="entry name" value="UPF0699 TRANSMEMBRANE PROTEIN YDBS"/>
    <property type="match status" value="1"/>
</dbReference>
<dbReference type="RefSeq" id="WP_338747948.1">
    <property type="nucleotide sequence ID" value="NZ_CP144913.1"/>
</dbReference>
<keyword evidence="2" id="KW-0472">Membrane</keyword>
<keyword evidence="5" id="KW-1185">Reference proteome</keyword>
<protein>
    <submittedName>
        <fullName evidence="4">PH domain-containing protein</fullName>
    </submittedName>
</protein>